<comment type="caution">
    <text evidence="2">The sequence shown here is derived from an EMBL/GenBank/DDBJ whole genome shotgun (WGS) entry which is preliminary data.</text>
</comment>
<reference evidence="2" key="1">
    <citation type="submission" date="2021-04" db="EMBL/GenBank/DDBJ databases">
        <title>Sinoanaerobacter chloroacetimidivorans sp. nov., an obligate anaerobic bacterium isolated from anaerobic sludge.</title>
        <authorList>
            <person name="Bao Y."/>
        </authorList>
    </citation>
    <scope>NUCLEOTIDE SEQUENCE</scope>
    <source>
        <strain evidence="2">BAD-6</strain>
    </source>
</reference>
<evidence type="ECO:0000256" key="1">
    <source>
        <dbReference type="SAM" id="Coils"/>
    </source>
</evidence>
<organism evidence="2 3">
    <name type="scientific">Sinanaerobacter chloroacetimidivorans</name>
    <dbReference type="NCBI Taxonomy" id="2818044"/>
    <lineage>
        <taxon>Bacteria</taxon>
        <taxon>Bacillati</taxon>
        <taxon>Bacillota</taxon>
        <taxon>Clostridia</taxon>
        <taxon>Peptostreptococcales</taxon>
        <taxon>Anaerovoracaceae</taxon>
        <taxon>Sinanaerobacter</taxon>
    </lineage>
</organism>
<feature type="coiled-coil region" evidence="1">
    <location>
        <begin position="79"/>
        <end position="107"/>
    </location>
</feature>
<gene>
    <name evidence="2" type="ORF">KCX82_10335</name>
</gene>
<accession>A0A8J7W002</accession>
<dbReference type="AlphaFoldDB" id="A0A8J7W002"/>
<dbReference type="InterPro" id="IPR019271">
    <property type="entry name" value="DUF2284_metal-binding"/>
</dbReference>
<keyword evidence="1" id="KW-0175">Coiled coil</keyword>
<dbReference type="Pfam" id="PF10050">
    <property type="entry name" value="DUF2284"/>
    <property type="match status" value="1"/>
</dbReference>
<dbReference type="EMBL" id="JAGSND010000006">
    <property type="protein sequence ID" value="MBR0598272.1"/>
    <property type="molecule type" value="Genomic_DNA"/>
</dbReference>
<dbReference type="RefSeq" id="WP_227018403.1">
    <property type="nucleotide sequence ID" value="NZ_JAGSND010000006.1"/>
</dbReference>
<evidence type="ECO:0000313" key="3">
    <source>
        <dbReference type="Proteomes" id="UP000675664"/>
    </source>
</evidence>
<keyword evidence="3" id="KW-1185">Reference proteome</keyword>
<evidence type="ECO:0000313" key="2">
    <source>
        <dbReference type="EMBL" id="MBR0598272.1"/>
    </source>
</evidence>
<name>A0A8J7W002_9FIRM</name>
<proteinExistence type="predicted"/>
<reference evidence="2" key="2">
    <citation type="submission" date="2021-04" db="EMBL/GenBank/DDBJ databases">
        <authorList>
            <person name="Liu J."/>
        </authorList>
    </citation>
    <scope>NUCLEOTIDE SEQUENCE</scope>
    <source>
        <strain evidence="2">BAD-6</strain>
    </source>
</reference>
<protein>
    <submittedName>
        <fullName evidence="2">DUF2284 domain-containing protein</fullName>
    </submittedName>
</protein>
<dbReference type="Proteomes" id="UP000675664">
    <property type="component" value="Unassembled WGS sequence"/>
</dbReference>
<sequence length="188" mass="22087">MYRKEECKGKTTIEDYLENYVDVETFLECCKECGNYGKIWSCPPYDFHPEDYWRQYRYIYLLGTKIIFDKDTIEKLTDKEEMQQYMKEVLRQEKELLSEKLMLLEEKYPGSISLSAGSCHSCEQCAKQLKEPCRNPGFMRYSIESIGGNVGKTTSKLLGIELQWMEDSLPEYFTLVNGFLSNDANIEF</sequence>